<protein>
    <submittedName>
        <fullName evidence="4">GNAT family N-acetyltransferase</fullName>
    </submittedName>
</protein>
<dbReference type="Proteomes" id="UP001055911">
    <property type="component" value="Chromosome"/>
</dbReference>
<keyword evidence="2" id="KW-0012">Acyltransferase</keyword>
<dbReference type="GO" id="GO:0016747">
    <property type="term" value="F:acyltransferase activity, transferring groups other than amino-acyl groups"/>
    <property type="evidence" value="ECO:0007669"/>
    <property type="project" value="InterPro"/>
</dbReference>
<evidence type="ECO:0000259" key="3">
    <source>
        <dbReference type="PROSITE" id="PS51186"/>
    </source>
</evidence>
<keyword evidence="5" id="KW-1185">Reference proteome</keyword>
<dbReference type="EMBL" id="CP097119">
    <property type="protein sequence ID" value="USS88665.1"/>
    <property type="molecule type" value="Genomic_DNA"/>
</dbReference>
<dbReference type="Pfam" id="PF00583">
    <property type="entry name" value="Acetyltransf_1"/>
    <property type="match status" value="1"/>
</dbReference>
<dbReference type="PROSITE" id="PS51186">
    <property type="entry name" value="GNAT"/>
    <property type="match status" value="1"/>
</dbReference>
<evidence type="ECO:0000313" key="4">
    <source>
        <dbReference type="EMBL" id="USS88665.1"/>
    </source>
</evidence>
<dbReference type="InterPro" id="IPR016181">
    <property type="entry name" value="Acyl_CoA_acyltransferase"/>
</dbReference>
<dbReference type="InterPro" id="IPR050832">
    <property type="entry name" value="Bact_Acetyltransf"/>
</dbReference>
<dbReference type="CDD" id="cd04301">
    <property type="entry name" value="NAT_SF"/>
    <property type="match status" value="1"/>
</dbReference>
<evidence type="ECO:0000256" key="2">
    <source>
        <dbReference type="ARBA" id="ARBA00023315"/>
    </source>
</evidence>
<evidence type="ECO:0000256" key="1">
    <source>
        <dbReference type="ARBA" id="ARBA00022679"/>
    </source>
</evidence>
<dbReference type="InterPro" id="IPR000182">
    <property type="entry name" value="GNAT_dom"/>
</dbReference>
<dbReference type="SUPFAM" id="SSF55729">
    <property type="entry name" value="Acyl-CoA N-acyltransferases (Nat)"/>
    <property type="match status" value="1"/>
</dbReference>
<evidence type="ECO:0000313" key="5">
    <source>
        <dbReference type="Proteomes" id="UP001055911"/>
    </source>
</evidence>
<sequence length="164" mass="18043">MSEEVRIRAAVPADAAGLLTLVKRLQQETDLITVDEQLDRLTLDKEAAILERLNTSGTNLVAVASLDTTLVGLVTIMEQTPAVGELGIAVLNDYQGMGLGSALLDLAVDWFTKLSRLQRLLLTVKESNQRALRLYQHAGFQIIARHHDILTMTYKNDQSESASQ</sequence>
<reference evidence="4" key="1">
    <citation type="submission" date="2022-05" db="EMBL/GenBank/DDBJ databases">
        <authorList>
            <person name="Oliphant S.A."/>
            <person name="Watson-Haigh N.S."/>
            <person name="Sumby K.M."/>
            <person name="Gardner J.M."/>
            <person name="Jiranek V."/>
        </authorList>
    </citation>
    <scope>NUCLEOTIDE SEQUENCE</scope>
    <source>
        <strain evidence="4">KI4_B1</strain>
    </source>
</reference>
<name>A0A9Q8ZSI2_9LACO</name>
<proteinExistence type="predicted"/>
<dbReference type="PANTHER" id="PTHR43877">
    <property type="entry name" value="AMINOALKYLPHOSPHONATE N-ACETYLTRANSFERASE-RELATED-RELATED"/>
    <property type="match status" value="1"/>
</dbReference>
<organism evidence="4 5">
    <name type="scientific">Fructilactobacillus cliffordii</name>
    <dbReference type="NCBI Taxonomy" id="2940299"/>
    <lineage>
        <taxon>Bacteria</taxon>
        <taxon>Bacillati</taxon>
        <taxon>Bacillota</taxon>
        <taxon>Bacilli</taxon>
        <taxon>Lactobacillales</taxon>
        <taxon>Lactobacillaceae</taxon>
        <taxon>Fructilactobacillus</taxon>
    </lineage>
</organism>
<dbReference type="Gene3D" id="3.40.630.30">
    <property type="match status" value="1"/>
</dbReference>
<keyword evidence="1" id="KW-0808">Transferase</keyword>
<gene>
    <name evidence="4" type="ORF">M3M40_03960</name>
</gene>
<feature type="domain" description="N-acetyltransferase" evidence="3">
    <location>
        <begin position="5"/>
        <end position="157"/>
    </location>
</feature>
<accession>A0A9Q8ZSI2</accession>
<dbReference type="RefSeq" id="WP_252766182.1">
    <property type="nucleotide sequence ID" value="NZ_CP097119.1"/>
</dbReference>
<dbReference type="AlphaFoldDB" id="A0A9Q8ZSI2"/>